<reference evidence="1 2" key="1">
    <citation type="journal article" date="2018" name="Mycol. Prog.">
        <title>Coniella lustricola, a new species from submerged detritus.</title>
        <authorList>
            <person name="Raudabaugh D.B."/>
            <person name="Iturriaga T."/>
            <person name="Carver A."/>
            <person name="Mondo S."/>
            <person name="Pangilinan J."/>
            <person name="Lipzen A."/>
            <person name="He G."/>
            <person name="Amirebrahimi M."/>
            <person name="Grigoriev I.V."/>
            <person name="Miller A.N."/>
        </authorList>
    </citation>
    <scope>NUCLEOTIDE SEQUENCE [LARGE SCALE GENOMIC DNA]</scope>
    <source>
        <strain evidence="1 2">B22-T-1</strain>
    </source>
</reference>
<protein>
    <submittedName>
        <fullName evidence="1">Uncharacterized protein</fullName>
    </submittedName>
</protein>
<dbReference type="Proteomes" id="UP000241462">
    <property type="component" value="Unassembled WGS sequence"/>
</dbReference>
<organism evidence="1 2">
    <name type="scientific">Coniella lustricola</name>
    <dbReference type="NCBI Taxonomy" id="2025994"/>
    <lineage>
        <taxon>Eukaryota</taxon>
        <taxon>Fungi</taxon>
        <taxon>Dikarya</taxon>
        <taxon>Ascomycota</taxon>
        <taxon>Pezizomycotina</taxon>
        <taxon>Sordariomycetes</taxon>
        <taxon>Sordariomycetidae</taxon>
        <taxon>Diaporthales</taxon>
        <taxon>Schizoparmaceae</taxon>
        <taxon>Coniella</taxon>
    </lineage>
</organism>
<evidence type="ECO:0000313" key="2">
    <source>
        <dbReference type="Proteomes" id="UP000241462"/>
    </source>
</evidence>
<name>A0A2T3AL69_9PEZI</name>
<dbReference type="EMBL" id="KZ678377">
    <property type="protein sequence ID" value="PSS02375.1"/>
    <property type="molecule type" value="Genomic_DNA"/>
</dbReference>
<gene>
    <name evidence="1" type="ORF">BD289DRAFT_421809</name>
</gene>
<accession>A0A2T3AL69</accession>
<proteinExistence type="predicted"/>
<sequence>MNGEHMVNNVFLLRCTALNVLDRPETQEEERRSSMKLRSSIAWHLKAQSLFPFPQ</sequence>
<keyword evidence="2" id="KW-1185">Reference proteome</keyword>
<dbReference type="AlphaFoldDB" id="A0A2T3AL69"/>
<evidence type="ECO:0000313" key="1">
    <source>
        <dbReference type="EMBL" id="PSS02375.1"/>
    </source>
</evidence>
<dbReference type="InParanoid" id="A0A2T3AL69"/>